<dbReference type="AlphaFoldDB" id="A0A1C3K3P7"/>
<keyword evidence="2" id="KW-0472">Membrane</keyword>
<keyword evidence="2" id="KW-0812">Transmembrane</keyword>
<dbReference type="Gene3D" id="3.30.160.670">
    <property type="match status" value="1"/>
</dbReference>
<accession>A0A1C3K3P7</accession>
<dbReference type="Proteomes" id="UP000078558">
    <property type="component" value="Chromosome I"/>
</dbReference>
<evidence type="ECO:0000313" key="4">
    <source>
        <dbReference type="Proteomes" id="UP000078558"/>
    </source>
</evidence>
<dbReference type="InterPro" id="IPR025411">
    <property type="entry name" value="DUF4136"/>
</dbReference>
<evidence type="ECO:0000313" key="2">
    <source>
        <dbReference type="EMBL" id="SBT26074.1"/>
    </source>
</evidence>
<gene>
    <name evidence="2" type="ORF">ODI_00554</name>
    <name evidence="3" type="ORF">ODI_R1680</name>
</gene>
<dbReference type="Pfam" id="PF13590">
    <property type="entry name" value="DUF4136"/>
    <property type="match status" value="1"/>
</dbReference>
<protein>
    <submittedName>
        <fullName evidence="2">Probable lipoprotein transmembrane</fullName>
    </submittedName>
</protein>
<name>A0A1C3K3P7_9BURK</name>
<evidence type="ECO:0000313" key="3">
    <source>
        <dbReference type="EMBL" id="SOE48846.1"/>
    </source>
</evidence>
<sequence length="196" mass="22081">MLLSGCASTLSARVTTFQQWPAGVEGQSYRFDTPANGLGESLEYQTYRDMVRAAIGATGLVEGQDPKSARFAVRFTYGSERTQVTVAEPRDPFFDPYFAYPGGYGYYGRRGWGGGWGGVGYYGPHWAPVNMEAWRNTLTVEIRDTTRNNAEVYRASAMSLGRSDDMVRLMPYLVRAIFDDFPQNNGQQREVRYRTD</sequence>
<dbReference type="EMBL" id="LT907988">
    <property type="protein sequence ID" value="SOE48846.1"/>
    <property type="molecule type" value="Genomic_DNA"/>
</dbReference>
<feature type="domain" description="DUF4136" evidence="1">
    <location>
        <begin position="14"/>
        <end position="182"/>
    </location>
</feature>
<reference evidence="2 4" key="1">
    <citation type="submission" date="2016-06" db="EMBL/GenBank/DDBJ databases">
        <authorList>
            <person name="Kjaerup R.B."/>
            <person name="Dalgaard T.S."/>
            <person name="Juul-Madsen H.R."/>
        </authorList>
    </citation>
    <scope>NUCLEOTIDE SEQUENCE [LARGE SCALE GENOMIC DNA]</scope>
    <source>
        <strain evidence="2">Orrdi1</strain>
    </source>
</reference>
<keyword evidence="4" id="KW-1185">Reference proteome</keyword>
<dbReference type="STRING" id="1851544.ODI_00554"/>
<reference evidence="3 4" key="2">
    <citation type="submission" date="2017-08" db="EMBL/GenBank/DDBJ databases">
        <authorList>
            <person name="de Groot N.N."/>
        </authorList>
    </citation>
    <scope>NUCLEOTIDE SEQUENCE [LARGE SCALE GENOMIC DNA]</scope>
    <source>
        <strain evidence="3">Orrdi1</strain>
    </source>
</reference>
<organism evidence="2 4">
    <name type="scientific">Orrella dioscoreae</name>
    <dbReference type="NCBI Taxonomy" id="1851544"/>
    <lineage>
        <taxon>Bacteria</taxon>
        <taxon>Pseudomonadati</taxon>
        <taxon>Pseudomonadota</taxon>
        <taxon>Betaproteobacteria</taxon>
        <taxon>Burkholderiales</taxon>
        <taxon>Alcaligenaceae</taxon>
        <taxon>Orrella</taxon>
    </lineage>
</organism>
<dbReference type="EMBL" id="FLRC01000025">
    <property type="protein sequence ID" value="SBT26074.1"/>
    <property type="molecule type" value="Genomic_DNA"/>
</dbReference>
<proteinExistence type="predicted"/>
<evidence type="ECO:0000259" key="1">
    <source>
        <dbReference type="Pfam" id="PF13590"/>
    </source>
</evidence>
<dbReference type="KEGG" id="odi:ODI_R1680"/>
<keyword evidence="2" id="KW-0449">Lipoprotein</keyword>